<dbReference type="Proteomes" id="UP000515861">
    <property type="component" value="Chromosome"/>
</dbReference>
<dbReference type="RefSeq" id="WP_187479773.1">
    <property type="nucleotide sequence ID" value="NZ_CP060697.1"/>
</dbReference>
<feature type="compositionally biased region" description="Polar residues" evidence="1">
    <location>
        <begin position="15"/>
        <end position="27"/>
    </location>
</feature>
<feature type="compositionally biased region" description="Basic and acidic residues" evidence="1">
    <location>
        <begin position="52"/>
        <end position="79"/>
    </location>
</feature>
<keyword evidence="3" id="KW-1185">Reference proteome</keyword>
<sequence length="79" mass="8489">MAQDQNSNNNDNRSTDGQTPNEQGKSTMQDEQRKPGETGGDRKPEQGSNDGQQDKAGAEGGDMSKDKTSKDGQMGSDKR</sequence>
<feature type="compositionally biased region" description="Basic and acidic residues" evidence="1">
    <location>
        <begin position="28"/>
        <end position="45"/>
    </location>
</feature>
<name>A0A7G9L2G9_9SPHN</name>
<feature type="region of interest" description="Disordered" evidence="1">
    <location>
        <begin position="1"/>
        <end position="79"/>
    </location>
</feature>
<dbReference type="EMBL" id="CP060697">
    <property type="protein sequence ID" value="QNM82818.1"/>
    <property type="molecule type" value="Genomic_DNA"/>
</dbReference>
<protein>
    <submittedName>
        <fullName evidence="2">Uncharacterized protein</fullName>
    </submittedName>
</protein>
<proteinExistence type="predicted"/>
<organism evidence="2 3">
    <name type="scientific">Sphingomonas sabuli</name>
    <dbReference type="NCBI Taxonomy" id="2764186"/>
    <lineage>
        <taxon>Bacteria</taxon>
        <taxon>Pseudomonadati</taxon>
        <taxon>Pseudomonadota</taxon>
        <taxon>Alphaproteobacteria</taxon>
        <taxon>Sphingomonadales</taxon>
        <taxon>Sphingomonadaceae</taxon>
        <taxon>Sphingomonas</taxon>
    </lineage>
</organism>
<dbReference type="KEGG" id="ssau:H8M03_00110"/>
<dbReference type="AlphaFoldDB" id="A0A7G9L2G9"/>
<accession>A0A7G9L2G9</accession>
<feature type="compositionally biased region" description="Low complexity" evidence="1">
    <location>
        <begin position="1"/>
        <end position="12"/>
    </location>
</feature>
<evidence type="ECO:0000256" key="1">
    <source>
        <dbReference type="SAM" id="MobiDB-lite"/>
    </source>
</evidence>
<gene>
    <name evidence="2" type="ORF">H8M03_00110</name>
</gene>
<reference evidence="2 3" key="1">
    <citation type="submission" date="2020-08" db="EMBL/GenBank/DDBJ databases">
        <title>Sphingomonas sp. sand1-3 16S ribosomal RNA gene Genome sequencing and assembly.</title>
        <authorList>
            <person name="Kang M."/>
        </authorList>
    </citation>
    <scope>NUCLEOTIDE SEQUENCE [LARGE SCALE GENOMIC DNA]</scope>
    <source>
        <strain evidence="3">sand1-3</strain>
    </source>
</reference>
<evidence type="ECO:0000313" key="2">
    <source>
        <dbReference type="EMBL" id="QNM82818.1"/>
    </source>
</evidence>
<evidence type="ECO:0000313" key="3">
    <source>
        <dbReference type="Proteomes" id="UP000515861"/>
    </source>
</evidence>